<dbReference type="AlphaFoldDB" id="A0A0F9Q2X9"/>
<evidence type="ECO:0008006" key="2">
    <source>
        <dbReference type="Google" id="ProtNLM"/>
    </source>
</evidence>
<gene>
    <name evidence="1" type="ORF">LCGC14_0825100</name>
</gene>
<dbReference type="InterPro" id="IPR006118">
    <property type="entry name" value="Recombinase_CS"/>
</dbReference>
<accession>A0A0F9Q2X9</accession>
<protein>
    <recommendedName>
        <fullName evidence="2">Resolvase/invertase-type recombinase catalytic domain-containing protein</fullName>
    </recommendedName>
</protein>
<proteinExistence type="predicted"/>
<sequence>MYLRASTKQQSAINGENLLVESVDRLSRLPQSDFEKLNLMIKKGLRLTKYI</sequence>
<evidence type="ECO:0000313" key="1">
    <source>
        <dbReference type="EMBL" id="KKN31332.1"/>
    </source>
</evidence>
<name>A0A0F9Q2X9_9ZZZZ</name>
<reference evidence="1" key="1">
    <citation type="journal article" date="2015" name="Nature">
        <title>Complex archaea that bridge the gap between prokaryotes and eukaryotes.</title>
        <authorList>
            <person name="Spang A."/>
            <person name="Saw J.H."/>
            <person name="Jorgensen S.L."/>
            <person name="Zaremba-Niedzwiedzka K."/>
            <person name="Martijn J."/>
            <person name="Lind A.E."/>
            <person name="van Eijk R."/>
            <person name="Schleper C."/>
            <person name="Guy L."/>
            <person name="Ettema T.J."/>
        </authorList>
    </citation>
    <scope>NUCLEOTIDE SEQUENCE</scope>
</reference>
<dbReference type="GO" id="GO:0000150">
    <property type="term" value="F:DNA strand exchange activity"/>
    <property type="evidence" value="ECO:0007669"/>
    <property type="project" value="InterPro"/>
</dbReference>
<comment type="caution">
    <text evidence="1">The sequence shown here is derived from an EMBL/GenBank/DDBJ whole genome shotgun (WGS) entry which is preliminary data.</text>
</comment>
<dbReference type="PROSITE" id="PS00398">
    <property type="entry name" value="RECOMBINASES_2"/>
    <property type="match status" value="1"/>
</dbReference>
<organism evidence="1">
    <name type="scientific">marine sediment metagenome</name>
    <dbReference type="NCBI Taxonomy" id="412755"/>
    <lineage>
        <taxon>unclassified sequences</taxon>
        <taxon>metagenomes</taxon>
        <taxon>ecological metagenomes</taxon>
    </lineage>
</organism>
<dbReference type="EMBL" id="LAZR01002338">
    <property type="protein sequence ID" value="KKN31332.1"/>
    <property type="molecule type" value="Genomic_DNA"/>
</dbReference>